<feature type="transmembrane region" description="Helical" evidence="7">
    <location>
        <begin position="275"/>
        <end position="294"/>
    </location>
</feature>
<evidence type="ECO:0000256" key="5">
    <source>
        <dbReference type="ARBA" id="ARBA00022777"/>
    </source>
</evidence>
<evidence type="ECO:0000256" key="4">
    <source>
        <dbReference type="ARBA" id="ARBA00022679"/>
    </source>
</evidence>
<evidence type="ECO:0000259" key="8">
    <source>
        <dbReference type="PROSITE" id="PS50109"/>
    </source>
</evidence>
<dbReference type="InParanoid" id="A0A1Y2PAX5"/>
<keyword evidence="4" id="KW-0808">Transferase</keyword>
<dbReference type="InterPro" id="IPR003661">
    <property type="entry name" value="HisK_dim/P_dom"/>
</dbReference>
<dbReference type="GO" id="GO:0004721">
    <property type="term" value="F:phosphoprotein phosphatase activity"/>
    <property type="evidence" value="ECO:0007669"/>
    <property type="project" value="TreeGrafter"/>
</dbReference>
<dbReference type="InterPro" id="IPR050351">
    <property type="entry name" value="BphY/WalK/GraS-like"/>
</dbReference>
<dbReference type="STRING" id="1635173.WH52_14455"/>
<dbReference type="InterPro" id="IPR003594">
    <property type="entry name" value="HATPase_dom"/>
</dbReference>
<dbReference type="InterPro" id="IPR036097">
    <property type="entry name" value="HisK_dim/P_sf"/>
</dbReference>
<dbReference type="InterPro" id="IPR004358">
    <property type="entry name" value="Sig_transdc_His_kin-like_C"/>
</dbReference>
<evidence type="ECO:0000313" key="9">
    <source>
        <dbReference type="EMBL" id="OSY86878.1"/>
    </source>
</evidence>
<keyword evidence="7" id="KW-1133">Transmembrane helix</keyword>
<dbReference type="EC" id="2.7.13.3" evidence="2"/>
<keyword evidence="10" id="KW-1185">Reference proteome</keyword>
<dbReference type="GO" id="GO:0016036">
    <property type="term" value="P:cellular response to phosphate starvation"/>
    <property type="evidence" value="ECO:0007669"/>
    <property type="project" value="TreeGrafter"/>
</dbReference>
<dbReference type="SUPFAM" id="SSF47384">
    <property type="entry name" value="Homodimeric domain of signal transducing histidine kinase"/>
    <property type="match status" value="1"/>
</dbReference>
<keyword evidence="5" id="KW-0418">Kinase</keyword>
<dbReference type="OrthoDB" id="1933776at2"/>
<dbReference type="PROSITE" id="PS50109">
    <property type="entry name" value="HIS_KIN"/>
    <property type="match status" value="1"/>
</dbReference>
<comment type="catalytic activity">
    <reaction evidence="1">
        <text>ATP + protein L-histidine = ADP + protein N-phospho-L-histidine.</text>
        <dbReference type="EC" id="2.7.13.3"/>
    </reaction>
</comment>
<keyword evidence="7" id="KW-0812">Transmembrane</keyword>
<dbReference type="SMART" id="SM00388">
    <property type="entry name" value="HisKA"/>
    <property type="match status" value="1"/>
</dbReference>
<feature type="transmembrane region" description="Helical" evidence="7">
    <location>
        <begin position="9"/>
        <end position="27"/>
    </location>
</feature>
<dbReference type="SUPFAM" id="SSF55874">
    <property type="entry name" value="ATPase domain of HSP90 chaperone/DNA topoisomerase II/histidine kinase"/>
    <property type="match status" value="1"/>
</dbReference>
<dbReference type="RefSeq" id="WP_086031691.1">
    <property type="nucleotide sequence ID" value="NZ_LAPZ01000018.1"/>
</dbReference>
<evidence type="ECO:0000256" key="2">
    <source>
        <dbReference type="ARBA" id="ARBA00012438"/>
    </source>
</evidence>
<sequence length="526" mass="60573">MNAKKQRWILYLISITILTTIGIQFYWNYKNYEENRLRVINEINQSLDDAIEIYFSDLSKSNFYTIVNPSKKNNANILKNIFRLDKNTSDKKISKKDTLEFKIESININTNDSSEFKKMDSTVFNSLKGNIKRIKDSHSKKPHISFQQEIRYSNEKLPSKKKHKFPEVFFGKKKSDSLKRQKDLQTFIISIQTDSIDLKSLDSILRDEFVDKKIFSDFNINHFKADTLFNTATNVSSNILLLENDAVSTFLKKDERIQIQYTNPTIEALKRSSTGILLSFILALAVISSLFYLLKIINQQKELAEIKNDLISNITHEFKTPITTVSTALEAINSFNAIDDKIKTKKYISISSMQIEKLHLMVEKLLETATLDSEKLLLKKEKSNIVELIKTLTQKHQFTTTEKELKFTSNVTEIISEIDVFHFENAISNLIDNAIKYGGDSIEIHISKVLNSIEISIADNGMGIDKNQQEKIFDKFYRVPKGNTHDVKGFGIGLYYTKKIIEKHNGSIHLTSKPNNTVFKIVLSNE</sequence>
<evidence type="ECO:0000256" key="6">
    <source>
        <dbReference type="ARBA" id="ARBA00023012"/>
    </source>
</evidence>
<proteinExistence type="predicted"/>
<dbReference type="Pfam" id="PF00512">
    <property type="entry name" value="HisKA"/>
    <property type="match status" value="1"/>
</dbReference>
<dbReference type="PRINTS" id="PR00344">
    <property type="entry name" value="BCTRLSENSOR"/>
</dbReference>
<dbReference type="Gene3D" id="3.30.565.10">
    <property type="entry name" value="Histidine kinase-like ATPase, C-terminal domain"/>
    <property type="match status" value="1"/>
</dbReference>
<dbReference type="InterPro" id="IPR036890">
    <property type="entry name" value="HATPase_C_sf"/>
</dbReference>
<dbReference type="AlphaFoldDB" id="A0A1Y2PAX5"/>
<gene>
    <name evidence="9" type="ORF">WH52_14455</name>
</gene>
<accession>A0A1Y2PAX5</accession>
<keyword evidence="7" id="KW-0472">Membrane</keyword>
<dbReference type="Proteomes" id="UP000194221">
    <property type="component" value="Unassembled WGS sequence"/>
</dbReference>
<feature type="domain" description="Histidine kinase" evidence="8">
    <location>
        <begin position="313"/>
        <end position="526"/>
    </location>
</feature>
<dbReference type="CDD" id="cd00075">
    <property type="entry name" value="HATPase"/>
    <property type="match status" value="1"/>
</dbReference>
<dbReference type="PANTHER" id="PTHR45453:SF1">
    <property type="entry name" value="PHOSPHATE REGULON SENSOR PROTEIN PHOR"/>
    <property type="match status" value="1"/>
</dbReference>
<dbReference type="PANTHER" id="PTHR45453">
    <property type="entry name" value="PHOSPHATE REGULON SENSOR PROTEIN PHOR"/>
    <property type="match status" value="1"/>
</dbReference>
<keyword evidence="3" id="KW-0597">Phosphoprotein</keyword>
<dbReference type="Pfam" id="PF02518">
    <property type="entry name" value="HATPase_c"/>
    <property type="match status" value="1"/>
</dbReference>
<name>A0A1Y2PAX5_9FLAO</name>
<dbReference type="FunCoup" id="A0A1Y2PAX5">
    <property type="interactions" value="291"/>
</dbReference>
<dbReference type="EMBL" id="LAPZ01000018">
    <property type="protein sequence ID" value="OSY86878.1"/>
    <property type="molecule type" value="Genomic_DNA"/>
</dbReference>
<dbReference type="InterPro" id="IPR005467">
    <property type="entry name" value="His_kinase_dom"/>
</dbReference>
<evidence type="ECO:0000256" key="3">
    <source>
        <dbReference type="ARBA" id="ARBA00022553"/>
    </source>
</evidence>
<keyword evidence="6" id="KW-0902">Two-component regulatory system</keyword>
<dbReference type="Gene3D" id="1.10.287.130">
    <property type="match status" value="1"/>
</dbReference>
<dbReference type="GO" id="GO:0005886">
    <property type="term" value="C:plasma membrane"/>
    <property type="evidence" value="ECO:0007669"/>
    <property type="project" value="TreeGrafter"/>
</dbReference>
<evidence type="ECO:0000313" key="10">
    <source>
        <dbReference type="Proteomes" id="UP000194221"/>
    </source>
</evidence>
<dbReference type="SMART" id="SM00387">
    <property type="entry name" value="HATPase_c"/>
    <property type="match status" value="1"/>
</dbReference>
<comment type="caution">
    <text evidence="9">The sequence shown here is derived from an EMBL/GenBank/DDBJ whole genome shotgun (WGS) entry which is preliminary data.</text>
</comment>
<evidence type="ECO:0000256" key="1">
    <source>
        <dbReference type="ARBA" id="ARBA00000085"/>
    </source>
</evidence>
<protein>
    <recommendedName>
        <fullName evidence="2">histidine kinase</fullName>
        <ecNumber evidence="2">2.7.13.3</ecNumber>
    </recommendedName>
</protein>
<evidence type="ECO:0000256" key="7">
    <source>
        <dbReference type="SAM" id="Phobius"/>
    </source>
</evidence>
<reference evidence="9 10" key="1">
    <citation type="submission" date="2015-03" db="EMBL/GenBank/DDBJ databases">
        <title>Genome sequence of Tenacibaculum sp. S2-2, isolated from intestinal microbiota of sea cucumber, Apostichopus japonicas.</title>
        <authorList>
            <person name="Shao Z."/>
            <person name="Wang L."/>
            <person name="Li X."/>
        </authorList>
    </citation>
    <scope>NUCLEOTIDE SEQUENCE [LARGE SCALE GENOMIC DNA]</scope>
    <source>
        <strain evidence="9 10">S2-2</strain>
    </source>
</reference>
<dbReference type="CDD" id="cd00082">
    <property type="entry name" value="HisKA"/>
    <property type="match status" value="1"/>
</dbReference>
<dbReference type="GO" id="GO:0000155">
    <property type="term" value="F:phosphorelay sensor kinase activity"/>
    <property type="evidence" value="ECO:0007669"/>
    <property type="project" value="InterPro"/>
</dbReference>
<organism evidence="9 10">
    <name type="scientific">Tenacibaculum holothuriorum</name>
    <dbReference type="NCBI Taxonomy" id="1635173"/>
    <lineage>
        <taxon>Bacteria</taxon>
        <taxon>Pseudomonadati</taxon>
        <taxon>Bacteroidota</taxon>
        <taxon>Flavobacteriia</taxon>
        <taxon>Flavobacteriales</taxon>
        <taxon>Flavobacteriaceae</taxon>
        <taxon>Tenacibaculum</taxon>
    </lineage>
</organism>